<dbReference type="Pfam" id="PF07653">
    <property type="entry name" value="SH3_2"/>
    <property type="match status" value="1"/>
</dbReference>
<protein>
    <submittedName>
        <fullName evidence="8">Disks large homolog 2-like</fullName>
    </submittedName>
</protein>
<dbReference type="InterPro" id="IPR050716">
    <property type="entry name" value="MAGUK"/>
</dbReference>
<dbReference type="InterPro" id="IPR027417">
    <property type="entry name" value="P-loop_NTPase"/>
</dbReference>
<dbReference type="PROSITE" id="PS00856">
    <property type="entry name" value="GUANYLATE_KINASE_1"/>
    <property type="match status" value="1"/>
</dbReference>
<feature type="domain" description="SH3" evidence="4">
    <location>
        <begin position="114"/>
        <end position="181"/>
    </location>
</feature>
<dbReference type="InterPro" id="IPR036028">
    <property type="entry name" value="SH3-like_dom_sf"/>
</dbReference>
<dbReference type="CDD" id="cd00071">
    <property type="entry name" value="GMPK"/>
    <property type="match status" value="1"/>
</dbReference>
<keyword evidence="7" id="KW-1185">Reference proteome</keyword>
<dbReference type="GeneID" id="108561152"/>
<dbReference type="InterPro" id="IPR036034">
    <property type="entry name" value="PDZ_sf"/>
</dbReference>
<feature type="domain" description="PDZ" evidence="6">
    <location>
        <begin position="6"/>
        <end position="87"/>
    </location>
</feature>
<dbReference type="SUPFAM" id="SSF50156">
    <property type="entry name" value="PDZ domain-like"/>
    <property type="match status" value="1"/>
</dbReference>
<proteinExistence type="inferred from homology"/>
<dbReference type="RefSeq" id="XP_017774455.1">
    <property type="nucleotide sequence ID" value="XM_017918966.1"/>
</dbReference>
<sequence>MDNVRTIFLTKGPNGLGFNIIGGEGGEKIFISFIAPGGPAHVCGELQKGDQLISVDGVCMRNANHDDAVRGLKGPNQDVTLQVLYNREEYKCFESKMKAYKEKVFGKMIRTCEKKSFYVRALFSYNPFKENDLPGRGLGFKCNDILYVINASDEDWWQAKMMDEHGDVGLIPSKSRIEKKKRSRERSVKFEQLKRRSLTLSRKFPFVKNQDIIIEQQEIIYEEKSEIILTYELVDQIAVDYKRPIVVLGFLRNRIIEDLLSELPDTFASCVPHTTRRRRPNEIDGQDYHFVESMEEDIKNNKFIEAGKFNENFYGTSLEAVKDIVKKGKYCILDVSGSAIKRLQKAQMHPIVIFVKPKSLDSIREINKRTTESEALKMLEKSASIEEEFSRYFTSVVEGDTPEDIYQQVKKEIGEQTVPKIWVPIKDLQL</sequence>
<evidence type="ECO:0000256" key="3">
    <source>
        <dbReference type="PROSITE-ProRule" id="PRU00192"/>
    </source>
</evidence>
<dbReference type="InterPro" id="IPR020590">
    <property type="entry name" value="Guanylate_kinase_CS"/>
</dbReference>
<evidence type="ECO:0000313" key="8">
    <source>
        <dbReference type="RefSeq" id="XP_017774455.1"/>
    </source>
</evidence>
<dbReference type="SMART" id="SM00326">
    <property type="entry name" value="SH3"/>
    <property type="match status" value="1"/>
</dbReference>
<dbReference type="Pfam" id="PF00625">
    <property type="entry name" value="Guanylate_kin"/>
    <property type="match status" value="1"/>
</dbReference>
<reference evidence="8" key="1">
    <citation type="submission" date="2025-08" db="UniProtKB">
        <authorList>
            <consortium name="RefSeq"/>
        </authorList>
    </citation>
    <scope>IDENTIFICATION</scope>
    <source>
        <tissue evidence="8">Whole Larva</tissue>
    </source>
</reference>
<evidence type="ECO:0000313" key="7">
    <source>
        <dbReference type="Proteomes" id="UP000695000"/>
    </source>
</evidence>
<evidence type="ECO:0000259" key="5">
    <source>
        <dbReference type="PROSITE" id="PS50052"/>
    </source>
</evidence>
<dbReference type="Gene3D" id="3.40.50.300">
    <property type="entry name" value="P-loop containing nucleotide triphosphate hydrolases"/>
    <property type="match status" value="1"/>
</dbReference>
<dbReference type="PROSITE" id="PS50002">
    <property type="entry name" value="SH3"/>
    <property type="match status" value="1"/>
</dbReference>
<organism evidence="7 8">
    <name type="scientific">Nicrophorus vespilloides</name>
    <name type="common">Boreal carrion beetle</name>
    <dbReference type="NCBI Taxonomy" id="110193"/>
    <lineage>
        <taxon>Eukaryota</taxon>
        <taxon>Metazoa</taxon>
        <taxon>Ecdysozoa</taxon>
        <taxon>Arthropoda</taxon>
        <taxon>Hexapoda</taxon>
        <taxon>Insecta</taxon>
        <taxon>Pterygota</taxon>
        <taxon>Neoptera</taxon>
        <taxon>Endopterygota</taxon>
        <taxon>Coleoptera</taxon>
        <taxon>Polyphaga</taxon>
        <taxon>Staphyliniformia</taxon>
        <taxon>Silphidae</taxon>
        <taxon>Nicrophorinae</taxon>
        <taxon>Nicrophorus</taxon>
    </lineage>
</organism>
<comment type="similarity">
    <text evidence="1">Belongs to the MAGUK family.</text>
</comment>
<dbReference type="SMART" id="SM00228">
    <property type="entry name" value="PDZ"/>
    <property type="match status" value="1"/>
</dbReference>
<feature type="domain" description="Guanylate kinase-like" evidence="5">
    <location>
        <begin position="242"/>
        <end position="414"/>
    </location>
</feature>
<dbReference type="InterPro" id="IPR008145">
    <property type="entry name" value="GK/Ca_channel_bsu"/>
</dbReference>
<dbReference type="SUPFAM" id="SSF50044">
    <property type="entry name" value="SH3-domain"/>
    <property type="match status" value="1"/>
</dbReference>
<dbReference type="SUPFAM" id="SSF52540">
    <property type="entry name" value="P-loop containing nucleoside triphosphate hydrolases"/>
    <property type="match status" value="1"/>
</dbReference>
<evidence type="ECO:0000256" key="1">
    <source>
        <dbReference type="ARBA" id="ARBA00007014"/>
    </source>
</evidence>
<dbReference type="InterPro" id="IPR008144">
    <property type="entry name" value="Guanylate_kin-like_dom"/>
</dbReference>
<name>A0ABM1MIQ5_NICVS</name>
<dbReference type="Pfam" id="PF00595">
    <property type="entry name" value="PDZ"/>
    <property type="match status" value="1"/>
</dbReference>
<dbReference type="InterPro" id="IPR001478">
    <property type="entry name" value="PDZ"/>
</dbReference>
<dbReference type="Gene3D" id="3.30.63.10">
    <property type="entry name" value="Guanylate Kinase phosphate binding domain"/>
    <property type="match status" value="1"/>
</dbReference>
<dbReference type="Gene3D" id="2.30.42.10">
    <property type="match status" value="1"/>
</dbReference>
<dbReference type="PROSITE" id="PS50052">
    <property type="entry name" value="GUANYLATE_KINASE_2"/>
    <property type="match status" value="1"/>
</dbReference>
<accession>A0ABM1MIQ5</accession>
<evidence type="ECO:0000259" key="6">
    <source>
        <dbReference type="PROSITE" id="PS50106"/>
    </source>
</evidence>
<dbReference type="Gene3D" id="2.30.30.40">
    <property type="entry name" value="SH3 Domains"/>
    <property type="match status" value="2"/>
</dbReference>
<dbReference type="SMART" id="SM00072">
    <property type="entry name" value="GuKc"/>
    <property type="match status" value="1"/>
</dbReference>
<evidence type="ECO:0000256" key="2">
    <source>
        <dbReference type="ARBA" id="ARBA00022443"/>
    </source>
</evidence>
<dbReference type="Proteomes" id="UP000695000">
    <property type="component" value="Unplaced"/>
</dbReference>
<gene>
    <name evidence="8" type="primary">LOC108561152</name>
</gene>
<keyword evidence="2 3" id="KW-0728">SH3 domain</keyword>
<dbReference type="PANTHER" id="PTHR23122">
    <property type="entry name" value="MEMBRANE-ASSOCIATED GUANYLATE KINASE MAGUK"/>
    <property type="match status" value="1"/>
</dbReference>
<dbReference type="InterPro" id="IPR001452">
    <property type="entry name" value="SH3_domain"/>
</dbReference>
<evidence type="ECO:0000259" key="4">
    <source>
        <dbReference type="PROSITE" id="PS50002"/>
    </source>
</evidence>
<dbReference type="PROSITE" id="PS50106">
    <property type="entry name" value="PDZ"/>
    <property type="match status" value="1"/>
</dbReference>